<dbReference type="Pfam" id="PF17921">
    <property type="entry name" value="Integrase_H2C2"/>
    <property type="match status" value="1"/>
</dbReference>
<dbReference type="Gene3D" id="3.30.70.270">
    <property type="match status" value="1"/>
</dbReference>
<dbReference type="SUPFAM" id="SSF53098">
    <property type="entry name" value="Ribonuclease H-like"/>
    <property type="match status" value="1"/>
</dbReference>
<keyword evidence="2" id="KW-0808">Transferase</keyword>
<dbReference type="GO" id="GO:0003676">
    <property type="term" value="F:nucleic acid binding"/>
    <property type="evidence" value="ECO:0007669"/>
    <property type="project" value="InterPro"/>
</dbReference>
<evidence type="ECO:0000256" key="6">
    <source>
        <dbReference type="ARBA" id="ARBA00022801"/>
    </source>
</evidence>
<dbReference type="GO" id="GO:0042575">
    <property type="term" value="C:DNA polymerase complex"/>
    <property type="evidence" value="ECO:0007669"/>
    <property type="project" value="UniProtKB-ARBA"/>
</dbReference>
<dbReference type="GO" id="GO:0015074">
    <property type="term" value="P:DNA integration"/>
    <property type="evidence" value="ECO:0007669"/>
    <property type="project" value="InterPro"/>
</dbReference>
<dbReference type="Gene3D" id="3.10.10.10">
    <property type="entry name" value="HIV Type 1 Reverse Transcriptase, subunit A, domain 1"/>
    <property type="match status" value="1"/>
</dbReference>
<evidence type="ECO:0000256" key="8">
    <source>
        <dbReference type="SAM" id="MobiDB-lite"/>
    </source>
</evidence>
<dbReference type="InterPro" id="IPR043502">
    <property type="entry name" value="DNA/RNA_pol_sf"/>
</dbReference>
<dbReference type="OrthoDB" id="9893755at2759"/>
<evidence type="ECO:0000256" key="1">
    <source>
        <dbReference type="ARBA" id="ARBA00012493"/>
    </source>
</evidence>
<organism evidence="10 11">
    <name type="scientific">Trichogramma brassicae</name>
    <dbReference type="NCBI Taxonomy" id="86971"/>
    <lineage>
        <taxon>Eukaryota</taxon>
        <taxon>Metazoa</taxon>
        <taxon>Ecdysozoa</taxon>
        <taxon>Arthropoda</taxon>
        <taxon>Hexapoda</taxon>
        <taxon>Insecta</taxon>
        <taxon>Pterygota</taxon>
        <taxon>Neoptera</taxon>
        <taxon>Endopterygota</taxon>
        <taxon>Hymenoptera</taxon>
        <taxon>Apocrita</taxon>
        <taxon>Proctotrupomorpha</taxon>
        <taxon>Chalcidoidea</taxon>
        <taxon>Trichogrammatidae</taxon>
        <taxon>Trichogramma</taxon>
    </lineage>
</organism>
<dbReference type="SUPFAM" id="SSF56672">
    <property type="entry name" value="DNA/RNA polymerases"/>
    <property type="match status" value="2"/>
</dbReference>
<proteinExistence type="predicted"/>
<evidence type="ECO:0000256" key="7">
    <source>
        <dbReference type="ARBA" id="ARBA00022918"/>
    </source>
</evidence>
<dbReference type="EMBL" id="CADCXV010000147">
    <property type="protein sequence ID" value="CAB0028436.1"/>
    <property type="molecule type" value="Genomic_DNA"/>
</dbReference>
<dbReference type="PANTHER" id="PTHR37984:SF5">
    <property type="entry name" value="PROTEIN NYNRIN-LIKE"/>
    <property type="match status" value="1"/>
</dbReference>
<evidence type="ECO:0000313" key="11">
    <source>
        <dbReference type="Proteomes" id="UP000479190"/>
    </source>
</evidence>
<keyword evidence="5" id="KW-0255">Endonuclease</keyword>
<dbReference type="InterPro" id="IPR041588">
    <property type="entry name" value="Integrase_H2C2"/>
</dbReference>
<sequence>MQLALFRQFRKPLVVQNSKCRSATTADRNEREGDINSRARRNCAKRERVATNYAYEQRARGQYSLGPISSDTRKSKNRRLLRAMSKSEKRIIKRSRQALQTTISRSMRKSLLNLYETHRQSCLPSRQANAASTREPSANRRCKRESRTRSGDERKKLENMLAPDRSLGGNRTATREEIRQLVDRILPTGEVPVGCTSWAEHRIIVDESQRPVKQRYYPVSKKLEEDMHSQVRELLAAGHIRRSSSEWSSPVVMVRKANGSYRQEWIPSRPGQDSSGYRNDRAEDAKTATPISWHGVLVSQFLENFATIADPLNRLLKKNTKYIWGEEQQAAFGRIKALIASAPMLSRPSFEHEFVVQTDASDSGLGAVLTQTIDGEEKVLCFASRTLNKAERNYSVTERECLAVLWAIQKFRPYVEGYRFRVITDHSSLRWLHNLRNPTGKLSRWSLELQQFDYIVEHRKGTNNVVPDALSRLYEDESDEAQVASIIINEKAEDSWYNKLLAKIPFIDDVVDDQDAWKLIVPREKRQQVLFECHEEPTSGHLGRHKTYERLAMRYYWPSAHRDVTKYVRECQICQQCKVQQLAPAAGLMGRRAITRPWSVVAGDTMGPFPRSAQGNEYIIIFMDLFTRWIEAVPVRKANARTIRKHLLERVFLRFGAPERLAAAAATTRARGQCLACFPRVSSSQQRAGYSSRRPSEMNMIHRCIKNMNHVNGQEHAVFLRANRYSHADKIFVNHERARIALIGSVFYNIWYNIINVHVARYGCRDQIRVVGAKFKLYRRSGYLGYAIASTLYTLAPDALAMRPALYVSWRVRDRSRSRTKTRYEETSSARGRAAAALLRYTRLCAHAA</sequence>
<dbReference type="InterPro" id="IPR041373">
    <property type="entry name" value="RT_RNaseH"/>
</dbReference>
<feature type="region of interest" description="Disordered" evidence="8">
    <location>
        <begin position="122"/>
        <end position="158"/>
    </location>
</feature>
<dbReference type="EC" id="2.7.7.49" evidence="1"/>
<dbReference type="Proteomes" id="UP000479190">
    <property type="component" value="Unassembled WGS sequence"/>
</dbReference>
<dbReference type="AlphaFoldDB" id="A0A6H5HSX2"/>
<reference evidence="10 11" key="1">
    <citation type="submission" date="2020-02" db="EMBL/GenBank/DDBJ databases">
        <authorList>
            <person name="Ferguson B K."/>
        </authorList>
    </citation>
    <scope>NUCLEOTIDE SEQUENCE [LARGE SCALE GENOMIC DNA]</scope>
</reference>
<dbReference type="InterPro" id="IPR043128">
    <property type="entry name" value="Rev_trsase/Diguanyl_cyclase"/>
</dbReference>
<keyword evidence="3" id="KW-0548">Nucleotidyltransferase</keyword>
<dbReference type="GO" id="GO:0003964">
    <property type="term" value="F:RNA-directed DNA polymerase activity"/>
    <property type="evidence" value="ECO:0007669"/>
    <property type="project" value="UniProtKB-KW"/>
</dbReference>
<keyword evidence="7" id="KW-0695">RNA-directed DNA polymerase</keyword>
<dbReference type="InterPro" id="IPR001584">
    <property type="entry name" value="Integrase_cat-core"/>
</dbReference>
<dbReference type="InterPro" id="IPR050951">
    <property type="entry name" value="Retrovirus_Pol_polyprotein"/>
</dbReference>
<evidence type="ECO:0000256" key="3">
    <source>
        <dbReference type="ARBA" id="ARBA00022695"/>
    </source>
</evidence>
<evidence type="ECO:0000256" key="4">
    <source>
        <dbReference type="ARBA" id="ARBA00022722"/>
    </source>
</evidence>
<name>A0A6H5HSX2_9HYME</name>
<gene>
    <name evidence="10" type="ORF">TBRA_LOCUS606</name>
</gene>
<keyword evidence="11" id="KW-1185">Reference proteome</keyword>
<dbReference type="GO" id="GO:0004519">
    <property type="term" value="F:endonuclease activity"/>
    <property type="evidence" value="ECO:0007669"/>
    <property type="project" value="UniProtKB-KW"/>
</dbReference>
<dbReference type="Pfam" id="PF17917">
    <property type="entry name" value="RT_RNaseH"/>
    <property type="match status" value="1"/>
</dbReference>
<evidence type="ECO:0000313" key="10">
    <source>
        <dbReference type="EMBL" id="CAB0028436.1"/>
    </source>
</evidence>
<dbReference type="InterPro" id="IPR012337">
    <property type="entry name" value="RNaseH-like_sf"/>
</dbReference>
<feature type="compositionally biased region" description="Polar residues" evidence="8">
    <location>
        <begin position="122"/>
        <end position="136"/>
    </location>
</feature>
<evidence type="ECO:0000259" key="9">
    <source>
        <dbReference type="PROSITE" id="PS50994"/>
    </source>
</evidence>
<dbReference type="FunFam" id="1.10.340.70:FF:000001">
    <property type="entry name" value="Retrovirus-related Pol polyprotein from transposon gypsy-like Protein"/>
    <property type="match status" value="1"/>
</dbReference>
<accession>A0A6H5HSX2</accession>
<protein>
    <recommendedName>
        <fullName evidence="1">RNA-directed DNA polymerase</fullName>
        <ecNumber evidence="1">2.7.7.49</ecNumber>
    </recommendedName>
</protein>
<dbReference type="InterPro" id="IPR036397">
    <property type="entry name" value="RNaseH_sf"/>
</dbReference>
<dbReference type="GO" id="GO:0016787">
    <property type="term" value="F:hydrolase activity"/>
    <property type="evidence" value="ECO:0007669"/>
    <property type="project" value="UniProtKB-KW"/>
</dbReference>
<dbReference type="PANTHER" id="PTHR37984">
    <property type="entry name" value="PROTEIN CBG26694"/>
    <property type="match status" value="1"/>
</dbReference>
<evidence type="ECO:0000256" key="2">
    <source>
        <dbReference type="ARBA" id="ARBA00022679"/>
    </source>
</evidence>
<feature type="compositionally biased region" description="Basic and acidic residues" evidence="8">
    <location>
        <begin position="145"/>
        <end position="158"/>
    </location>
</feature>
<keyword evidence="4" id="KW-0540">Nuclease</keyword>
<keyword evidence="6" id="KW-0378">Hydrolase</keyword>
<feature type="domain" description="Integrase catalytic" evidence="9">
    <location>
        <begin position="593"/>
        <end position="678"/>
    </location>
</feature>
<dbReference type="Gene3D" id="3.30.420.10">
    <property type="entry name" value="Ribonuclease H-like superfamily/Ribonuclease H"/>
    <property type="match status" value="1"/>
</dbReference>
<dbReference type="CDD" id="cd09274">
    <property type="entry name" value="RNase_HI_RT_Ty3"/>
    <property type="match status" value="1"/>
</dbReference>
<dbReference type="Gene3D" id="1.10.340.70">
    <property type="match status" value="1"/>
</dbReference>
<evidence type="ECO:0000256" key="5">
    <source>
        <dbReference type="ARBA" id="ARBA00022759"/>
    </source>
</evidence>
<dbReference type="PROSITE" id="PS50994">
    <property type="entry name" value="INTEGRASE"/>
    <property type="match status" value="1"/>
</dbReference>